<evidence type="ECO:0000313" key="6">
    <source>
        <dbReference type="EMBL" id="ALC81968.1"/>
    </source>
</evidence>
<evidence type="ECO:0000313" key="7">
    <source>
        <dbReference type="Proteomes" id="UP000067625"/>
    </source>
</evidence>
<dbReference type="PATRIC" id="fig|1441095.3.peg.2293"/>
<dbReference type="RefSeq" id="WP_053603748.1">
    <property type="nucleotide sequence ID" value="NZ_CP012600.1"/>
</dbReference>
<organism evidence="6 7">
    <name type="scientific">Bacillus gobiensis</name>
    <dbReference type="NCBI Taxonomy" id="1441095"/>
    <lineage>
        <taxon>Bacteria</taxon>
        <taxon>Bacillati</taxon>
        <taxon>Bacillota</taxon>
        <taxon>Bacilli</taxon>
        <taxon>Bacillales</taxon>
        <taxon>Bacillaceae</taxon>
        <taxon>Bacillus</taxon>
    </lineage>
</organism>
<accession>A0A0M4FUD4</accession>
<protein>
    <submittedName>
        <fullName evidence="6">MerR family transcriptional regulator</fullName>
    </submittedName>
</protein>
<dbReference type="Proteomes" id="UP000067625">
    <property type="component" value="Chromosome"/>
</dbReference>
<dbReference type="EMBL" id="CP012600">
    <property type="protein sequence ID" value="ALC81968.1"/>
    <property type="molecule type" value="Genomic_DNA"/>
</dbReference>
<dbReference type="PROSITE" id="PS50937">
    <property type="entry name" value="HTH_MERR_2"/>
    <property type="match status" value="1"/>
</dbReference>
<dbReference type="CDD" id="cd01109">
    <property type="entry name" value="HTH_YyaN"/>
    <property type="match status" value="1"/>
</dbReference>
<dbReference type="InterPro" id="IPR047057">
    <property type="entry name" value="MerR_fam"/>
</dbReference>
<proteinExistence type="predicted"/>
<evidence type="ECO:0000256" key="4">
    <source>
        <dbReference type="ARBA" id="ARBA00023163"/>
    </source>
</evidence>
<dbReference type="Pfam" id="PF13411">
    <property type="entry name" value="MerR_1"/>
    <property type="match status" value="1"/>
</dbReference>
<dbReference type="PANTHER" id="PTHR30204:SF69">
    <property type="entry name" value="MERR-FAMILY TRANSCRIPTIONAL REGULATOR"/>
    <property type="match status" value="1"/>
</dbReference>
<evidence type="ECO:0000256" key="3">
    <source>
        <dbReference type="ARBA" id="ARBA00023125"/>
    </source>
</evidence>
<sequence>MTYSMKYVMNHLNVSANTLRYYEKEGILKNISRDSSGRRIYNDENIESINFIRILRLTGMSIANIRKYFELYELGDDTLLQRKEMMMQHKSRVKNKINEYLNYLDVISYKAAMYELKEKEYRQKI</sequence>
<evidence type="ECO:0000259" key="5">
    <source>
        <dbReference type="PROSITE" id="PS50937"/>
    </source>
</evidence>
<evidence type="ECO:0000256" key="1">
    <source>
        <dbReference type="ARBA" id="ARBA00022491"/>
    </source>
</evidence>
<dbReference type="STRING" id="1441095.AM592_10390"/>
<keyword evidence="3" id="KW-0238">DNA-binding</keyword>
<dbReference type="GO" id="GO:0003677">
    <property type="term" value="F:DNA binding"/>
    <property type="evidence" value="ECO:0007669"/>
    <property type="project" value="UniProtKB-KW"/>
</dbReference>
<dbReference type="InterPro" id="IPR009061">
    <property type="entry name" value="DNA-bd_dom_put_sf"/>
</dbReference>
<keyword evidence="7" id="KW-1185">Reference proteome</keyword>
<dbReference type="SMART" id="SM00422">
    <property type="entry name" value="HTH_MERR"/>
    <property type="match status" value="1"/>
</dbReference>
<keyword evidence="4" id="KW-0804">Transcription</keyword>
<feature type="domain" description="HTH merR-type" evidence="5">
    <location>
        <begin position="2"/>
        <end position="71"/>
    </location>
</feature>
<dbReference type="PRINTS" id="PR00040">
    <property type="entry name" value="HTHMERR"/>
</dbReference>
<reference evidence="7" key="1">
    <citation type="submission" date="2015-08" db="EMBL/GenBank/DDBJ databases">
        <title>Genome sequencing project for genomic taxonomy and phylogenomics of Bacillus-like bacteria.</title>
        <authorList>
            <person name="Liu B."/>
            <person name="Wang J."/>
            <person name="Zhu Y."/>
            <person name="Liu G."/>
            <person name="Chen Q."/>
            <person name="Chen Z."/>
            <person name="Lan J."/>
            <person name="Che J."/>
            <person name="Ge C."/>
            <person name="Shi H."/>
            <person name="Pan Z."/>
            <person name="Liu X."/>
        </authorList>
    </citation>
    <scope>NUCLEOTIDE SEQUENCE [LARGE SCALE GENOMIC DNA]</scope>
    <source>
        <strain evidence="7">FJAT-4402</strain>
    </source>
</reference>
<dbReference type="Gene3D" id="1.10.1660.10">
    <property type="match status" value="1"/>
</dbReference>
<name>A0A0M4FUD4_9BACI</name>
<dbReference type="InterPro" id="IPR000551">
    <property type="entry name" value="MerR-type_HTH_dom"/>
</dbReference>
<dbReference type="OrthoDB" id="9811174at2"/>
<keyword evidence="1" id="KW-0678">Repressor</keyword>
<keyword evidence="2" id="KW-0805">Transcription regulation</keyword>
<dbReference type="AlphaFoldDB" id="A0A0M4FUD4"/>
<reference evidence="6 7" key="2">
    <citation type="journal article" date="2016" name="Int. J. Syst. Evol. Microbiol.">
        <title>Bacillus gobiensis sp. nov., isolated from a soil sample.</title>
        <authorList>
            <person name="Liu B."/>
            <person name="Liu G.H."/>
            <person name="Cetin S."/>
            <person name="Schumann P."/>
            <person name="Pan Z.Z."/>
            <person name="Chen Q.Q."/>
        </authorList>
    </citation>
    <scope>NUCLEOTIDE SEQUENCE [LARGE SCALE GENOMIC DNA]</scope>
    <source>
        <strain evidence="6 7">FJAT-4402</strain>
    </source>
</reference>
<evidence type="ECO:0000256" key="2">
    <source>
        <dbReference type="ARBA" id="ARBA00023015"/>
    </source>
</evidence>
<dbReference type="GO" id="GO:0003700">
    <property type="term" value="F:DNA-binding transcription factor activity"/>
    <property type="evidence" value="ECO:0007669"/>
    <property type="project" value="InterPro"/>
</dbReference>
<dbReference type="PANTHER" id="PTHR30204">
    <property type="entry name" value="REDOX-CYCLING DRUG-SENSING TRANSCRIPTIONAL ACTIVATOR SOXR"/>
    <property type="match status" value="1"/>
</dbReference>
<gene>
    <name evidence="6" type="ORF">AM592_10390</name>
</gene>
<dbReference type="SUPFAM" id="SSF46955">
    <property type="entry name" value="Putative DNA-binding domain"/>
    <property type="match status" value="1"/>
</dbReference>